<dbReference type="SUPFAM" id="SSF51206">
    <property type="entry name" value="cAMP-binding domain-like"/>
    <property type="match status" value="1"/>
</dbReference>
<dbReference type="InterPro" id="IPR050397">
    <property type="entry name" value="Env_Response_Regulators"/>
</dbReference>
<dbReference type="InterPro" id="IPR014710">
    <property type="entry name" value="RmlC-like_jellyroll"/>
</dbReference>
<organism evidence="7 8">
    <name type="scientific">Paenibacillus shunpengii</name>
    <dbReference type="NCBI Taxonomy" id="2054424"/>
    <lineage>
        <taxon>Bacteria</taxon>
        <taxon>Bacillati</taxon>
        <taxon>Bacillota</taxon>
        <taxon>Bacilli</taxon>
        <taxon>Bacillales</taxon>
        <taxon>Paenibacillaceae</taxon>
        <taxon>Paenibacillus</taxon>
    </lineage>
</organism>
<dbReference type="RefSeq" id="WP_177178772.1">
    <property type="nucleotide sequence ID" value="NZ_JBHUMJ010000003.1"/>
</dbReference>
<keyword evidence="1" id="KW-0805">Transcription regulation</keyword>
<keyword evidence="8" id="KW-1185">Reference proteome</keyword>
<evidence type="ECO:0000256" key="3">
    <source>
        <dbReference type="ARBA" id="ARBA00023159"/>
    </source>
</evidence>
<dbReference type="Pfam" id="PF13545">
    <property type="entry name" value="HTH_Crp_2"/>
    <property type="match status" value="1"/>
</dbReference>
<dbReference type="InterPro" id="IPR000595">
    <property type="entry name" value="cNMP-bd_dom"/>
</dbReference>
<dbReference type="SUPFAM" id="SSF46785">
    <property type="entry name" value="Winged helix' DNA-binding domain"/>
    <property type="match status" value="1"/>
</dbReference>
<evidence type="ECO:0000256" key="4">
    <source>
        <dbReference type="ARBA" id="ARBA00023163"/>
    </source>
</evidence>
<protein>
    <submittedName>
        <fullName evidence="7">Crp/Fnr family transcriptional regulator</fullName>
    </submittedName>
</protein>
<feature type="domain" description="Cyclic nucleotide-binding" evidence="5">
    <location>
        <begin position="32"/>
        <end position="92"/>
    </location>
</feature>
<accession>A0ABW5SQY3</accession>
<dbReference type="InterPro" id="IPR018490">
    <property type="entry name" value="cNMP-bd_dom_sf"/>
</dbReference>
<dbReference type="InterPro" id="IPR012318">
    <property type="entry name" value="HTH_CRP"/>
</dbReference>
<dbReference type="EMBL" id="JBHUMJ010000003">
    <property type="protein sequence ID" value="MFD2701704.1"/>
    <property type="molecule type" value="Genomic_DNA"/>
</dbReference>
<dbReference type="SMART" id="SM00100">
    <property type="entry name" value="cNMP"/>
    <property type="match status" value="1"/>
</dbReference>
<reference evidence="8" key="1">
    <citation type="journal article" date="2019" name="Int. J. Syst. Evol. Microbiol.">
        <title>The Global Catalogue of Microorganisms (GCM) 10K type strain sequencing project: providing services to taxonomists for standard genome sequencing and annotation.</title>
        <authorList>
            <consortium name="The Broad Institute Genomics Platform"/>
            <consortium name="The Broad Institute Genome Sequencing Center for Infectious Disease"/>
            <person name="Wu L."/>
            <person name="Ma J."/>
        </authorList>
    </citation>
    <scope>NUCLEOTIDE SEQUENCE [LARGE SCALE GENOMIC DNA]</scope>
    <source>
        <strain evidence="8">KCTC 33849</strain>
    </source>
</reference>
<dbReference type="PANTHER" id="PTHR24567:SF74">
    <property type="entry name" value="HTH-TYPE TRANSCRIPTIONAL REGULATOR ARCR"/>
    <property type="match status" value="1"/>
</dbReference>
<evidence type="ECO:0000256" key="1">
    <source>
        <dbReference type="ARBA" id="ARBA00023015"/>
    </source>
</evidence>
<feature type="domain" description="HTH crp-type" evidence="6">
    <location>
        <begin position="154"/>
        <end position="227"/>
    </location>
</feature>
<dbReference type="Proteomes" id="UP001597540">
    <property type="component" value="Unassembled WGS sequence"/>
</dbReference>
<keyword evidence="3" id="KW-0010">Activator</keyword>
<evidence type="ECO:0000313" key="7">
    <source>
        <dbReference type="EMBL" id="MFD2701704.1"/>
    </source>
</evidence>
<dbReference type="PROSITE" id="PS50042">
    <property type="entry name" value="CNMP_BINDING_3"/>
    <property type="match status" value="1"/>
</dbReference>
<name>A0ABW5SQY3_9BACL</name>
<gene>
    <name evidence="7" type="ORF">ACFSVM_14670</name>
</gene>
<evidence type="ECO:0000259" key="6">
    <source>
        <dbReference type="PROSITE" id="PS51063"/>
    </source>
</evidence>
<dbReference type="InterPro" id="IPR036390">
    <property type="entry name" value="WH_DNA-bd_sf"/>
</dbReference>
<evidence type="ECO:0000313" key="8">
    <source>
        <dbReference type="Proteomes" id="UP001597540"/>
    </source>
</evidence>
<dbReference type="PANTHER" id="PTHR24567">
    <property type="entry name" value="CRP FAMILY TRANSCRIPTIONAL REGULATORY PROTEIN"/>
    <property type="match status" value="1"/>
</dbReference>
<evidence type="ECO:0000256" key="2">
    <source>
        <dbReference type="ARBA" id="ARBA00023125"/>
    </source>
</evidence>
<dbReference type="CDD" id="cd00038">
    <property type="entry name" value="CAP_ED"/>
    <property type="match status" value="1"/>
</dbReference>
<evidence type="ECO:0000259" key="5">
    <source>
        <dbReference type="PROSITE" id="PS50042"/>
    </source>
</evidence>
<dbReference type="Gene3D" id="1.10.10.10">
    <property type="entry name" value="Winged helix-like DNA-binding domain superfamily/Winged helix DNA-binding domain"/>
    <property type="match status" value="1"/>
</dbReference>
<proteinExistence type="predicted"/>
<comment type="caution">
    <text evidence="7">The sequence shown here is derived from an EMBL/GenBank/DDBJ whole genome shotgun (WGS) entry which is preliminary data.</text>
</comment>
<dbReference type="InterPro" id="IPR036388">
    <property type="entry name" value="WH-like_DNA-bd_sf"/>
</dbReference>
<dbReference type="SMART" id="SM00419">
    <property type="entry name" value="HTH_CRP"/>
    <property type="match status" value="1"/>
</dbReference>
<dbReference type="Gene3D" id="2.60.120.10">
    <property type="entry name" value="Jelly Rolls"/>
    <property type="match status" value="1"/>
</dbReference>
<dbReference type="PROSITE" id="PS51063">
    <property type="entry name" value="HTH_CRP_2"/>
    <property type="match status" value="1"/>
</dbReference>
<sequence>MTIVLNQRRRVATVSGIGGTDIQGEALVKEALLSIMQPKTITAGEILYYEGDDVEAIYYVKSGRIKMTKMSEDGKQIILSFMHAGDLLGEFGGVDGEVYGQGAEVVESGVVGVIMMNDLEKLLSENGNIALEFIRWMGTMQRITQLKLRDLLMNGKAGALASMLVRASNSYGKATPEGILIMKKLNHADLAEMIGATRENVTKTLSGWKDQGIIEVTQGKILIRELKELHEICGCPSNHVCSSKICRL</sequence>
<keyword evidence="2" id="KW-0238">DNA-binding</keyword>
<dbReference type="Pfam" id="PF00027">
    <property type="entry name" value="cNMP_binding"/>
    <property type="match status" value="1"/>
</dbReference>
<keyword evidence="4" id="KW-0804">Transcription</keyword>